<dbReference type="InterPro" id="IPR027417">
    <property type="entry name" value="P-loop_NTPase"/>
</dbReference>
<feature type="coiled-coil region" evidence="7">
    <location>
        <begin position="715"/>
        <end position="749"/>
    </location>
</feature>
<dbReference type="GO" id="GO:0005737">
    <property type="term" value="C:cytoplasm"/>
    <property type="evidence" value="ECO:0007669"/>
    <property type="project" value="UniProtKB-SubCell"/>
</dbReference>
<dbReference type="Gene3D" id="3.30.70.1620">
    <property type="match status" value="1"/>
</dbReference>
<name>A0A1S6IN36_9LACT</name>
<evidence type="ECO:0000256" key="1">
    <source>
        <dbReference type="ARBA" id="ARBA00004496"/>
    </source>
</evidence>
<evidence type="ECO:0000256" key="4">
    <source>
        <dbReference type="ARBA" id="ARBA00022840"/>
    </source>
</evidence>
<dbReference type="PANTHER" id="PTHR43977">
    <property type="entry name" value="STRUCTURAL MAINTENANCE OF CHROMOSOMES PROTEIN 3"/>
    <property type="match status" value="1"/>
</dbReference>
<dbReference type="Gene3D" id="1.20.1060.20">
    <property type="match status" value="1"/>
</dbReference>
<feature type="coiled-coil region" evidence="7">
    <location>
        <begin position="255"/>
        <end position="468"/>
    </location>
</feature>
<dbReference type="GO" id="GO:0005694">
    <property type="term" value="C:chromosome"/>
    <property type="evidence" value="ECO:0007669"/>
    <property type="project" value="InterPro"/>
</dbReference>
<dbReference type="Pfam" id="PF06470">
    <property type="entry name" value="SMC_hinge"/>
    <property type="match status" value="1"/>
</dbReference>
<dbReference type="InterPro" id="IPR003395">
    <property type="entry name" value="RecF/RecN/SMC_N"/>
</dbReference>
<reference evidence="9 10" key="1">
    <citation type="journal article" date="2014" name="Int. J. Syst. Evol. Microbiol.">
        <title>Jeotgalibaca dankookensis gen. nov., sp. nov., a member of the family Carnobacteriaceae, isolated from seujeot (Korean traditional food).</title>
        <authorList>
            <person name="Lee D.G."/>
            <person name="Trujillo M.E."/>
            <person name="Kang H."/>
            <person name="Ahn T.Y."/>
        </authorList>
    </citation>
    <scope>NUCLEOTIDE SEQUENCE [LARGE SCALE GENOMIC DNA]</scope>
    <source>
        <strain evidence="9 10">EX-07</strain>
    </source>
</reference>
<dbReference type="GO" id="GO:0007062">
    <property type="term" value="P:sister chromatid cohesion"/>
    <property type="evidence" value="ECO:0007669"/>
    <property type="project" value="InterPro"/>
</dbReference>
<dbReference type="InterPro" id="IPR036277">
    <property type="entry name" value="SMC_hinge_sf"/>
</dbReference>
<evidence type="ECO:0000256" key="5">
    <source>
        <dbReference type="ARBA" id="ARBA00023054"/>
    </source>
</evidence>
<sequence length="1188" mass="135826">MHLERVEMIGFKSFADKTVIEFDKGVTAIVGPNGSGKSNLSEAIRWVLGEQSAKNLRGMKMNDIVFSGSDSRKPVNIAEVTLVLNNEDRTLPIDFTEVSLTRRINRNGETECFINRKPCRLKDLTDLLMDSGIGKDSFSLISQGKVEKIFQSKPEERRFIFEEAAGVAKYKTRKLGAERKLNETREHLNRVEDILHEIKDQMDPLETQQKIAKIYQEKSSQLSEIEVALLASEINVLNQEWQKSKAQIDVFQKKVIQEEKEQTELQDDLALLKHQLSLYEQKLQTLQTNYIDTIQKIEQLEGQKNVLMQKTAFSEKNQEEQEYLLAEKQANIKKETDKMIAFKKQINEKQTNYEQLQAVINDLEKQKTQLLDDNNFSLQEVRDHYIDKLQEQSVNKNTIQQLEREKEIISEKLSSVVSKLSDLRDSIANSKEEMRQYQDERIKKTVALKEKQEELNAIVLSLAQAERERVAYDKNITDVLRTIHQAEARRESQQELTDSYASYYQGVKEVLKRKKHLPGIYGPIGELFQVSETYTLAIDTALGGAIQSIVVNHPQTAAKAIQMLKTNRLGRATFLPLSVIQGKQIPNNLKEKLNKQEGFMGLASELIEYDDIYSNVATNLLGTTIISQDLKTGLVLSKFLNNRYRVVSLEGDVIHAGGSMTGGASKNQQGNSVFNRKNTIIKLTKSIEENTHLYEDMKAKKQALLANDRETLEQKDGLQEEIRQLQFEIDKNQEDLENNKKRILEFEDKQAVYLFDKEEYQKNLLEFNDMLAKELGKKESLVTELEVIKKDMAKLSLSEEERQTLLESIQTDLSINQQQFAVLKEQLKQLKNTVRANRDWIEKETQVIQRLQKMLESNNLEETTNRQLTSKLLEALKISASQKEQLNQELSDIREKKHSLEEETETKNNQLRKLTISIQDTLEKLSKLKSESGRQESSIDHHLNRLSETYGLSYEAAIAKFKLTLSVEEAKQIVSQLKQEIVNLGPVNIAAIGEYERISERFTFLSQQQADLMEARRSLLGTMEEMDAEVSKRFLITFNAIKKQFEKTFPKLFGGGKATIVMSEQDNILETGIDIIAQPPGKKLEQLSLLSGGEKAFTAIALLFAIIEVSPVPFCVLDEVEAALDETNVTRFGKYLASFENQTQFIVITHRKGTMEEADVLYGVTMQDSGVSRLASVKFAENQEEEIK</sequence>
<evidence type="ECO:0000256" key="6">
    <source>
        <dbReference type="ARBA" id="ARBA00023125"/>
    </source>
</evidence>
<comment type="similarity">
    <text evidence="7">Belongs to the SMC family.</text>
</comment>
<dbReference type="GO" id="GO:0016887">
    <property type="term" value="F:ATP hydrolysis activity"/>
    <property type="evidence" value="ECO:0007669"/>
    <property type="project" value="InterPro"/>
</dbReference>
<proteinExistence type="inferred from homology"/>
<keyword evidence="5 7" id="KW-0175">Coiled coil</keyword>
<dbReference type="InterPro" id="IPR011890">
    <property type="entry name" value="SMC_prok"/>
</dbReference>
<dbReference type="RefSeq" id="WP_062467721.1">
    <property type="nucleotide sequence ID" value="NZ_BBYN01000001.1"/>
</dbReference>
<feature type="domain" description="SMC hinge" evidence="8">
    <location>
        <begin position="518"/>
        <end position="637"/>
    </location>
</feature>
<dbReference type="SUPFAM" id="SSF75553">
    <property type="entry name" value="Smc hinge domain"/>
    <property type="match status" value="1"/>
</dbReference>
<dbReference type="SUPFAM" id="SSF52540">
    <property type="entry name" value="P-loop containing nucleoside triphosphate hydrolases"/>
    <property type="match status" value="2"/>
</dbReference>
<evidence type="ECO:0000313" key="10">
    <source>
        <dbReference type="Proteomes" id="UP000188993"/>
    </source>
</evidence>
<dbReference type="PIRSF" id="PIRSF005719">
    <property type="entry name" value="SMC"/>
    <property type="match status" value="1"/>
</dbReference>
<gene>
    <name evidence="9" type="primary">smc_2</name>
    <name evidence="7" type="synonym">smc</name>
    <name evidence="9" type="ORF">BW727_100565</name>
</gene>
<keyword evidence="4 7" id="KW-0067">ATP-binding</keyword>
<evidence type="ECO:0000259" key="8">
    <source>
        <dbReference type="SMART" id="SM00968"/>
    </source>
</evidence>
<keyword evidence="10" id="KW-1185">Reference proteome</keyword>
<comment type="function">
    <text evidence="7">Required for chromosome condensation and partitioning.</text>
</comment>
<dbReference type="FunFam" id="3.40.50.300:FF:000901">
    <property type="entry name" value="Chromosome partition protein Smc"/>
    <property type="match status" value="1"/>
</dbReference>
<evidence type="ECO:0000313" key="9">
    <source>
        <dbReference type="EMBL" id="AQS52958.1"/>
    </source>
</evidence>
<dbReference type="Gene3D" id="3.40.50.300">
    <property type="entry name" value="P-loop containing nucleotide triphosphate hydrolases"/>
    <property type="match status" value="2"/>
</dbReference>
<dbReference type="GO" id="GO:0005524">
    <property type="term" value="F:ATP binding"/>
    <property type="evidence" value="ECO:0007669"/>
    <property type="project" value="UniProtKB-UniRule"/>
</dbReference>
<evidence type="ECO:0000256" key="7">
    <source>
        <dbReference type="HAMAP-Rule" id="MF_01894"/>
    </source>
</evidence>
<dbReference type="KEGG" id="jda:BW727_100565"/>
<comment type="domain">
    <text evidence="7">Contains large globular domains required for ATP hydrolysis at each terminus and a third globular domain forming a flexible hinge near the middle of the molecule. These domains are separated by coiled-coil structures.</text>
</comment>
<dbReference type="HAMAP" id="MF_01894">
    <property type="entry name" value="Smc_prok"/>
    <property type="match status" value="1"/>
</dbReference>
<dbReference type="Pfam" id="PF02463">
    <property type="entry name" value="SMC_N"/>
    <property type="match status" value="1"/>
</dbReference>
<dbReference type="GO" id="GO:0006260">
    <property type="term" value="P:DNA replication"/>
    <property type="evidence" value="ECO:0007669"/>
    <property type="project" value="UniProtKB-UniRule"/>
</dbReference>
<dbReference type="FunFam" id="3.40.50.300:FF:000984">
    <property type="entry name" value="Chromosome partition protein Smc"/>
    <property type="match status" value="1"/>
</dbReference>
<dbReference type="GO" id="GO:0003677">
    <property type="term" value="F:DNA binding"/>
    <property type="evidence" value="ECO:0007669"/>
    <property type="project" value="UniProtKB-UniRule"/>
</dbReference>
<dbReference type="CDD" id="cd03278">
    <property type="entry name" value="ABC_SMC_barmotin"/>
    <property type="match status" value="1"/>
</dbReference>
<dbReference type="NCBIfam" id="TIGR02168">
    <property type="entry name" value="SMC_prok_B"/>
    <property type="match status" value="1"/>
</dbReference>
<evidence type="ECO:0000256" key="2">
    <source>
        <dbReference type="ARBA" id="ARBA00022490"/>
    </source>
</evidence>
<feature type="coiled-coil region" evidence="7">
    <location>
        <begin position="813"/>
        <end position="931"/>
    </location>
</feature>
<comment type="subunit">
    <text evidence="7">Homodimer.</text>
</comment>
<dbReference type="GO" id="GO:0030261">
    <property type="term" value="P:chromosome condensation"/>
    <property type="evidence" value="ECO:0007669"/>
    <property type="project" value="InterPro"/>
</dbReference>
<dbReference type="STRING" id="708126.BW727_100565"/>
<keyword evidence="6 7" id="KW-0238">DNA-binding</keyword>
<dbReference type="EMBL" id="CP019728">
    <property type="protein sequence ID" value="AQS52958.1"/>
    <property type="molecule type" value="Genomic_DNA"/>
</dbReference>
<accession>A0A1S6IN36</accession>
<dbReference type="InterPro" id="IPR024704">
    <property type="entry name" value="SMC"/>
</dbReference>
<keyword evidence="3 7" id="KW-0547">Nucleotide-binding</keyword>
<keyword evidence="2 7" id="KW-0963">Cytoplasm</keyword>
<evidence type="ECO:0000256" key="3">
    <source>
        <dbReference type="ARBA" id="ARBA00022741"/>
    </source>
</evidence>
<dbReference type="SMART" id="SM00968">
    <property type="entry name" value="SMC_hinge"/>
    <property type="match status" value="1"/>
</dbReference>
<dbReference type="GO" id="GO:0007059">
    <property type="term" value="P:chromosome segregation"/>
    <property type="evidence" value="ECO:0007669"/>
    <property type="project" value="UniProtKB-UniRule"/>
</dbReference>
<feature type="binding site" evidence="7">
    <location>
        <begin position="32"/>
        <end position="39"/>
    </location>
    <ligand>
        <name>ATP</name>
        <dbReference type="ChEBI" id="CHEBI:30616"/>
    </ligand>
</feature>
<protein>
    <recommendedName>
        <fullName evidence="7">Chromosome partition protein Smc</fullName>
    </recommendedName>
</protein>
<dbReference type="OrthoDB" id="9808768at2"/>
<dbReference type="AlphaFoldDB" id="A0A1S6IN36"/>
<comment type="subcellular location">
    <subcellularLocation>
        <location evidence="1 7">Cytoplasm</location>
    </subcellularLocation>
</comment>
<dbReference type="Proteomes" id="UP000188993">
    <property type="component" value="Chromosome"/>
</dbReference>
<organism evidence="9 10">
    <name type="scientific">Jeotgalibaca dankookensis</name>
    <dbReference type="NCBI Taxonomy" id="708126"/>
    <lineage>
        <taxon>Bacteria</taxon>
        <taxon>Bacillati</taxon>
        <taxon>Bacillota</taxon>
        <taxon>Bacilli</taxon>
        <taxon>Lactobacillales</taxon>
        <taxon>Carnobacteriaceae</taxon>
        <taxon>Jeotgalibaca</taxon>
    </lineage>
</organism>
<dbReference type="InterPro" id="IPR010935">
    <property type="entry name" value="SMC_hinge"/>
</dbReference>